<dbReference type="RefSeq" id="WP_285524202.1">
    <property type="nucleotide sequence ID" value="NZ_JASNGB010000127.1"/>
</dbReference>
<dbReference type="Proteomes" id="UP001302059">
    <property type="component" value="Unassembled WGS sequence"/>
</dbReference>
<organism evidence="2 3">
    <name type="scientific">Deinococcus rhizophilus</name>
    <dbReference type="NCBI Taxonomy" id="3049544"/>
    <lineage>
        <taxon>Bacteria</taxon>
        <taxon>Thermotogati</taxon>
        <taxon>Deinococcota</taxon>
        <taxon>Deinococci</taxon>
        <taxon>Deinococcales</taxon>
        <taxon>Deinococcaceae</taxon>
        <taxon>Deinococcus</taxon>
    </lineage>
</organism>
<proteinExistence type="predicted"/>
<protein>
    <recommendedName>
        <fullName evidence="4">DUF4131 domain-containing protein</fullName>
    </recommendedName>
</protein>
<keyword evidence="1" id="KW-0812">Transmembrane</keyword>
<reference evidence="2 3" key="1">
    <citation type="submission" date="2023-05" db="EMBL/GenBank/DDBJ databases">
        <authorList>
            <person name="Gao F."/>
        </authorList>
    </citation>
    <scope>NUCLEOTIDE SEQUENCE [LARGE SCALE GENOMIC DNA]</scope>
    <source>
        <strain evidence="2 3">MIMF12</strain>
    </source>
</reference>
<accession>A0ABT7JKE6</accession>
<evidence type="ECO:0000313" key="2">
    <source>
        <dbReference type="EMBL" id="MDL2344928.1"/>
    </source>
</evidence>
<evidence type="ECO:0000256" key="1">
    <source>
        <dbReference type="SAM" id="Phobius"/>
    </source>
</evidence>
<feature type="transmembrane region" description="Helical" evidence="1">
    <location>
        <begin position="31"/>
        <end position="48"/>
    </location>
</feature>
<keyword evidence="3" id="KW-1185">Reference proteome</keyword>
<evidence type="ECO:0000313" key="3">
    <source>
        <dbReference type="Proteomes" id="UP001302059"/>
    </source>
</evidence>
<sequence length="180" mass="19531">MRRGLLLGGVALLSVGFVVWGFAGSSFSTGAAVVGALGAALLGLAVSFRVRRGSPGRGVAAFVGTQALYLALWIAGGLLWAGPPRELPHFASPIRLSLRELQGRWTRENGQMYEVRGNGLCPAAEAEPSACSHLEEDERGRVSWLMDDLWLPTGAYRRWGRESLILEPWSWTFSRPVPGR</sequence>
<dbReference type="EMBL" id="JASNGB010000127">
    <property type="protein sequence ID" value="MDL2344928.1"/>
    <property type="molecule type" value="Genomic_DNA"/>
</dbReference>
<comment type="caution">
    <text evidence="2">The sequence shown here is derived from an EMBL/GenBank/DDBJ whole genome shotgun (WGS) entry which is preliminary data.</text>
</comment>
<feature type="transmembrane region" description="Helical" evidence="1">
    <location>
        <begin position="60"/>
        <end position="82"/>
    </location>
</feature>
<evidence type="ECO:0008006" key="4">
    <source>
        <dbReference type="Google" id="ProtNLM"/>
    </source>
</evidence>
<gene>
    <name evidence="2" type="ORF">QOL99_12310</name>
</gene>
<name>A0ABT7JKE6_9DEIO</name>
<keyword evidence="1" id="KW-0472">Membrane</keyword>
<keyword evidence="1" id="KW-1133">Transmembrane helix</keyword>